<dbReference type="Gene3D" id="1.10.1660.10">
    <property type="match status" value="2"/>
</dbReference>
<dbReference type="eggNOG" id="COG0789">
    <property type="taxonomic scope" value="Bacteria"/>
</dbReference>
<dbReference type="Proteomes" id="UP000002218">
    <property type="component" value="Chromosome"/>
</dbReference>
<dbReference type="PANTHER" id="PTHR30204:SF93">
    <property type="entry name" value="HTH MERR-TYPE DOMAIN-CONTAINING PROTEIN"/>
    <property type="match status" value="1"/>
</dbReference>
<name>C8XCY1_NAKMY</name>
<evidence type="ECO:0000259" key="2">
    <source>
        <dbReference type="PROSITE" id="PS50937"/>
    </source>
</evidence>
<sequence>MAETDAPPPPAFTTAALAAATGYSVGLVRDLEGLAVIPPAARHTNGYRRFGPAHAVALRAYRALAIALGPVTARITLREVQALPYDEAIARIVALHVALARGRADALAALDALTGIVDEDRHDTPDADADGMSISELAAALGVRTSTLRFWEQQGLLTPERTGPLQSRWYPLAAIRDARIVAVLRAGGHRIPAVQAVMRSLREVGDTRDLHTALSDRLRTIGRQSEALLRAGTDIADLIALGPADHQEP</sequence>
<organism evidence="3 4">
    <name type="scientific">Nakamurella multipartita (strain ATCC 700099 / DSM 44233 / CIP 104796 / JCM 9543 / NBRC 105858 / Y-104)</name>
    <name type="common">Microsphaera multipartita</name>
    <dbReference type="NCBI Taxonomy" id="479431"/>
    <lineage>
        <taxon>Bacteria</taxon>
        <taxon>Bacillati</taxon>
        <taxon>Actinomycetota</taxon>
        <taxon>Actinomycetes</taxon>
        <taxon>Nakamurellales</taxon>
        <taxon>Nakamurellaceae</taxon>
        <taxon>Nakamurella</taxon>
    </lineage>
</organism>
<evidence type="ECO:0000313" key="4">
    <source>
        <dbReference type="Proteomes" id="UP000002218"/>
    </source>
</evidence>
<proteinExistence type="predicted"/>
<dbReference type="PROSITE" id="PS50937">
    <property type="entry name" value="HTH_MERR_2"/>
    <property type="match status" value="1"/>
</dbReference>
<dbReference type="InParanoid" id="C8XCY1"/>
<feature type="domain" description="HTH merR-type" evidence="2">
    <location>
        <begin position="131"/>
        <end position="162"/>
    </location>
</feature>
<dbReference type="SUPFAM" id="SSF46955">
    <property type="entry name" value="Putative DNA-binding domain"/>
    <property type="match status" value="2"/>
</dbReference>
<evidence type="ECO:0000313" key="3">
    <source>
        <dbReference type="EMBL" id="ACV79584.1"/>
    </source>
</evidence>
<keyword evidence="1" id="KW-0238">DNA-binding</keyword>
<dbReference type="EMBL" id="CP001737">
    <property type="protein sequence ID" value="ACV79584.1"/>
    <property type="molecule type" value="Genomic_DNA"/>
</dbReference>
<evidence type="ECO:0000256" key="1">
    <source>
        <dbReference type="ARBA" id="ARBA00023125"/>
    </source>
</evidence>
<dbReference type="RefSeq" id="WP_015748451.1">
    <property type="nucleotide sequence ID" value="NC_013235.1"/>
</dbReference>
<keyword evidence="4" id="KW-1185">Reference proteome</keyword>
<dbReference type="InterPro" id="IPR047057">
    <property type="entry name" value="MerR_fam"/>
</dbReference>
<dbReference type="Pfam" id="PF13411">
    <property type="entry name" value="MerR_1"/>
    <property type="match status" value="1"/>
</dbReference>
<dbReference type="SMART" id="SM00422">
    <property type="entry name" value="HTH_MERR"/>
    <property type="match status" value="2"/>
</dbReference>
<dbReference type="HOGENOM" id="CLU_080407_0_0_11"/>
<accession>C8XCY1</accession>
<dbReference type="AlphaFoldDB" id="C8XCY1"/>
<dbReference type="GO" id="GO:0003700">
    <property type="term" value="F:DNA-binding transcription factor activity"/>
    <property type="evidence" value="ECO:0007669"/>
    <property type="project" value="InterPro"/>
</dbReference>
<dbReference type="STRING" id="479431.Namu_3253"/>
<dbReference type="InterPro" id="IPR009061">
    <property type="entry name" value="DNA-bd_dom_put_sf"/>
</dbReference>
<protein>
    <submittedName>
        <fullName evidence="3">Transcriptional regulator, MerR family</fullName>
    </submittedName>
</protein>
<dbReference type="GO" id="GO:0003677">
    <property type="term" value="F:DNA binding"/>
    <property type="evidence" value="ECO:0007669"/>
    <property type="project" value="UniProtKB-KW"/>
</dbReference>
<reference evidence="3 4" key="2">
    <citation type="journal article" date="2010" name="Stand. Genomic Sci.">
        <title>Complete genome sequence of Nakamurella multipartita type strain (Y-104).</title>
        <authorList>
            <person name="Tice H."/>
            <person name="Mayilraj S."/>
            <person name="Sims D."/>
            <person name="Lapidus A."/>
            <person name="Nolan M."/>
            <person name="Lucas S."/>
            <person name="Glavina Del Rio T."/>
            <person name="Copeland A."/>
            <person name="Cheng J.F."/>
            <person name="Meincke L."/>
            <person name="Bruce D."/>
            <person name="Goodwin L."/>
            <person name="Pitluck S."/>
            <person name="Ivanova N."/>
            <person name="Mavromatis K."/>
            <person name="Ovchinnikova G."/>
            <person name="Pati A."/>
            <person name="Chen A."/>
            <person name="Palaniappan K."/>
            <person name="Land M."/>
            <person name="Hauser L."/>
            <person name="Chang Y.J."/>
            <person name="Jeffries C.D."/>
            <person name="Detter J.C."/>
            <person name="Brettin T."/>
            <person name="Rohde M."/>
            <person name="Goker M."/>
            <person name="Bristow J."/>
            <person name="Eisen J.A."/>
            <person name="Markowitz V."/>
            <person name="Hugenholtz P."/>
            <person name="Kyrpides N.C."/>
            <person name="Klenk H.P."/>
            <person name="Chen F."/>
        </authorList>
    </citation>
    <scope>NUCLEOTIDE SEQUENCE [LARGE SCALE GENOMIC DNA]</scope>
    <source>
        <strain evidence="4">ATCC 700099 / DSM 44233 / CIP 104796 / JCM 9543 / NBRC 105858 / Y-104</strain>
    </source>
</reference>
<dbReference type="OrthoDB" id="5242095at2"/>
<dbReference type="KEGG" id="nml:Namu_3253"/>
<gene>
    <name evidence="3" type="ordered locus">Namu_3253</name>
</gene>
<dbReference type="PANTHER" id="PTHR30204">
    <property type="entry name" value="REDOX-CYCLING DRUG-SENSING TRANSCRIPTIONAL ACTIVATOR SOXR"/>
    <property type="match status" value="1"/>
</dbReference>
<reference evidence="4" key="1">
    <citation type="submission" date="2009-09" db="EMBL/GenBank/DDBJ databases">
        <title>The complete genome of Nakamurella multipartita DSM 44233.</title>
        <authorList>
            <consortium name="US DOE Joint Genome Institute (JGI-PGF)"/>
            <person name="Lucas S."/>
            <person name="Copeland A."/>
            <person name="Lapidus A."/>
            <person name="Glavina del Rio T."/>
            <person name="Dalin E."/>
            <person name="Tice H."/>
            <person name="Bruce D."/>
            <person name="Goodwin L."/>
            <person name="Pitluck S."/>
            <person name="Kyrpides N."/>
            <person name="Mavromatis K."/>
            <person name="Ivanova N."/>
            <person name="Ovchinnikova G."/>
            <person name="Sims D."/>
            <person name="Meincke L."/>
            <person name="Brettin T."/>
            <person name="Detter J.C."/>
            <person name="Han C."/>
            <person name="Larimer F."/>
            <person name="Land M."/>
            <person name="Hauser L."/>
            <person name="Markowitz V."/>
            <person name="Cheng J.-F."/>
            <person name="Hugenholtz P."/>
            <person name="Woyke T."/>
            <person name="Wu D."/>
            <person name="Klenk H.-P."/>
            <person name="Eisen J.A."/>
        </authorList>
    </citation>
    <scope>NUCLEOTIDE SEQUENCE [LARGE SCALE GENOMIC DNA]</scope>
    <source>
        <strain evidence="4">ATCC 700099 / DSM 44233 / CIP 104796 / JCM 9543 / NBRC 105858 / Y-104</strain>
    </source>
</reference>
<dbReference type="InterPro" id="IPR000551">
    <property type="entry name" value="MerR-type_HTH_dom"/>
</dbReference>